<dbReference type="AlphaFoldDB" id="A0A445B8J6"/>
<sequence>MGKANGLSPDESKNNLCLSNNNVVDEDDLRKVELLSDEDGREYGYVIGLTAEDIMKKVFRSEERAYDFYGRLGKCNGFGVRKETCTNCQALMSVYLDKGSSVWKVRKVILEHNHELIPTGMVHMIRSFRAISGSAKAHMDGMHTYGLPTSKILGYMAGIAGGYSSLGFTKKDAYNYMDRSKRAKVVDGDMNTAIVYLEGKAAVDPMSMARYNLTEEGMLGNMFWADGPSRVDFQHFGDVVAFDSTYKKNKYNRPLVIFLGSNNHKKTTIFGFGLVLDETISSYKWMLENLLEVMCRKLPSVVVTDGDESMIAAVREVLPRATHRLCAWHLQKNVTSNTNEQMFRDVFAK</sequence>
<proteinExistence type="predicted"/>
<reference evidence="2 3" key="1">
    <citation type="submission" date="2019-01" db="EMBL/GenBank/DDBJ databases">
        <title>Sequencing of cultivated peanut Arachis hypogaea provides insights into genome evolution and oil improvement.</title>
        <authorList>
            <person name="Chen X."/>
        </authorList>
    </citation>
    <scope>NUCLEOTIDE SEQUENCE [LARGE SCALE GENOMIC DNA]</scope>
    <source>
        <strain evidence="3">cv. Fuhuasheng</strain>
        <tissue evidence="2">Leaves</tissue>
    </source>
</reference>
<dbReference type="Proteomes" id="UP000289738">
    <property type="component" value="Chromosome A10"/>
</dbReference>
<protein>
    <recommendedName>
        <fullName evidence="1">MULE transposase domain-containing protein</fullName>
    </recommendedName>
</protein>
<comment type="caution">
    <text evidence="2">The sequence shown here is derived from an EMBL/GenBank/DDBJ whole genome shotgun (WGS) entry which is preliminary data.</text>
</comment>
<evidence type="ECO:0000259" key="1">
    <source>
        <dbReference type="Pfam" id="PF10551"/>
    </source>
</evidence>
<dbReference type="Pfam" id="PF10551">
    <property type="entry name" value="MULE"/>
    <property type="match status" value="1"/>
</dbReference>
<dbReference type="STRING" id="3818.A0A445B8J6"/>
<accession>A0A445B8J6</accession>
<evidence type="ECO:0000313" key="3">
    <source>
        <dbReference type="Proteomes" id="UP000289738"/>
    </source>
</evidence>
<dbReference type="PANTHER" id="PTHR47718:SF15">
    <property type="entry name" value="PROTEIN FAR1-RELATED SEQUENCE 5-LIKE"/>
    <property type="match status" value="1"/>
</dbReference>
<gene>
    <name evidence="2" type="ORF">Ahy_A10g050096</name>
</gene>
<name>A0A445B8J6_ARAHY</name>
<evidence type="ECO:0000313" key="2">
    <source>
        <dbReference type="EMBL" id="RYR35008.1"/>
    </source>
</evidence>
<dbReference type="PANTHER" id="PTHR47718">
    <property type="entry name" value="OS01G0519700 PROTEIN"/>
    <property type="match status" value="1"/>
</dbReference>
<keyword evidence="3" id="KW-1185">Reference proteome</keyword>
<dbReference type="EMBL" id="SDMP01000010">
    <property type="protein sequence ID" value="RYR35008.1"/>
    <property type="molecule type" value="Genomic_DNA"/>
</dbReference>
<organism evidence="2 3">
    <name type="scientific">Arachis hypogaea</name>
    <name type="common">Peanut</name>
    <dbReference type="NCBI Taxonomy" id="3818"/>
    <lineage>
        <taxon>Eukaryota</taxon>
        <taxon>Viridiplantae</taxon>
        <taxon>Streptophyta</taxon>
        <taxon>Embryophyta</taxon>
        <taxon>Tracheophyta</taxon>
        <taxon>Spermatophyta</taxon>
        <taxon>Magnoliopsida</taxon>
        <taxon>eudicotyledons</taxon>
        <taxon>Gunneridae</taxon>
        <taxon>Pentapetalae</taxon>
        <taxon>rosids</taxon>
        <taxon>fabids</taxon>
        <taxon>Fabales</taxon>
        <taxon>Fabaceae</taxon>
        <taxon>Papilionoideae</taxon>
        <taxon>50 kb inversion clade</taxon>
        <taxon>dalbergioids sensu lato</taxon>
        <taxon>Dalbergieae</taxon>
        <taxon>Pterocarpus clade</taxon>
        <taxon>Arachis</taxon>
    </lineage>
</organism>
<dbReference type="InterPro" id="IPR018289">
    <property type="entry name" value="MULE_transposase_dom"/>
</dbReference>
<feature type="domain" description="MULE transposase" evidence="1">
    <location>
        <begin position="239"/>
        <end position="333"/>
    </location>
</feature>